<dbReference type="Pfam" id="PF01841">
    <property type="entry name" value="Transglut_core"/>
    <property type="match status" value="1"/>
</dbReference>
<dbReference type="SMART" id="SM00460">
    <property type="entry name" value="TGc"/>
    <property type="match status" value="1"/>
</dbReference>
<name>A0A9X3XLM0_9CLOT</name>
<dbReference type="Proteomes" id="UP001141183">
    <property type="component" value="Unassembled WGS sequence"/>
</dbReference>
<dbReference type="InterPro" id="IPR027417">
    <property type="entry name" value="P-loop_NTPase"/>
</dbReference>
<organism evidence="2 3">
    <name type="scientific">Clostridium tertium</name>
    <dbReference type="NCBI Taxonomy" id="1559"/>
    <lineage>
        <taxon>Bacteria</taxon>
        <taxon>Bacillati</taxon>
        <taxon>Bacillota</taxon>
        <taxon>Clostridia</taxon>
        <taxon>Eubacteriales</taxon>
        <taxon>Clostridiaceae</taxon>
        <taxon>Clostridium</taxon>
    </lineage>
</organism>
<evidence type="ECO:0000313" key="2">
    <source>
        <dbReference type="EMBL" id="MDC4241123.1"/>
    </source>
</evidence>
<dbReference type="Gene3D" id="3.40.50.300">
    <property type="entry name" value="P-loop containing nucleotide triphosphate hydrolases"/>
    <property type="match status" value="1"/>
</dbReference>
<proteinExistence type="predicted"/>
<dbReference type="InterPro" id="IPR002931">
    <property type="entry name" value="Transglutaminase-like"/>
</dbReference>
<dbReference type="AlphaFoldDB" id="A0A9X3XLM0"/>
<sequence>MIVIINNVFNNDNNDISKKVCEEIENSIVYNPYEVALMLDNILKKDIKENFEDLDIWNKLIVDIAREIQNKYEKHLIVPTKINKIANLILLKNSFLNIDSEVYIFNITSSIDCIQNDKEEEYHNININDKSNNNIKSIIIDKIKILRSDFLNNEFLVNKTYIIKGSKIDINLLNSSHQSVKNLYKKKPNYEVILETHPLIIQQELNIERLEKYLMPTKSIESDSKDIKKLVENLIRNEKDKLIIINKILEFTRNIEFDDELSTRIYEGEDTQSALNTINIMKGGYSECTNVFIALCRAANIPAKFILGKTSKNLYHTWAEVYIQGVGWIPVETRINIPVDINKGYFGITNKHIKIYEGVDFEDINVKLYNLDIDLKVLNKEEFYD</sequence>
<keyword evidence="3" id="KW-1185">Reference proteome</keyword>
<accession>A0A9X3XLM0</accession>
<dbReference type="InterPro" id="IPR038765">
    <property type="entry name" value="Papain-like_cys_pep_sf"/>
</dbReference>
<gene>
    <name evidence="2" type="ORF">NE398_13225</name>
</gene>
<dbReference type="PANTHER" id="PTHR33490">
    <property type="entry name" value="BLR5614 PROTEIN-RELATED"/>
    <property type="match status" value="1"/>
</dbReference>
<evidence type="ECO:0000313" key="3">
    <source>
        <dbReference type="Proteomes" id="UP001141183"/>
    </source>
</evidence>
<dbReference type="SUPFAM" id="SSF54001">
    <property type="entry name" value="Cysteine proteinases"/>
    <property type="match status" value="1"/>
</dbReference>
<evidence type="ECO:0000259" key="1">
    <source>
        <dbReference type="SMART" id="SM00460"/>
    </source>
</evidence>
<dbReference type="EMBL" id="JAMRYU010000013">
    <property type="protein sequence ID" value="MDC4241123.1"/>
    <property type="molecule type" value="Genomic_DNA"/>
</dbReference>
<dbReference type="RefSeq" id="WP_272470463.1">
    <property type="nucleotide sequence ID" value="NZ_JAMRYU010000013.1"/>
</dbReference>
<dbReference type="PANTHER" id="PTHR33490:SF6">
    <property type="entry name" value="SLL1049 PROTEIN"/>
    <property type="match status" value="1"/>
</dbReference>
<protein>
    <recommendedName>
        <fullName evidence="1">Transglutaminase-like domain-containing protein</fullName>
    </recommendedName>
</protein>
<dbReference type="Gene3D" id="3.10.620.30">
    <property type="match status" value="1"/>
</dbReference>
<comment type="caution">
    <text evidence="2">The sequence shown here is derived from an EMBL/GenBank/DDBJ whole genome shotgun (WGS) entry which is preliminary data.</text>
</comment>
<feature type="domain" description="Transglutaminase-like" evidence="1">
    <location>
        <begin position="277"/>
        <end position="335"/>
    </location>
</feature>
<reference evidence="2" key="1">
    <citation type="submission" date="2022-05" db="EMBL/GenBank/DDBJ databases">
        <title>Draft genome sequence of Clostridium tertium strain CP3 isolated from Peru.</title>
        <authorList>
            <person name="Hurtado R."/>
            <person name="Lima L."/>
            <person name="Sousa T."/>
            <person name="Jaiswal A.K."/>
            <person name="Tiwari S."/>
            <person name="Maturrano L."/>
            <person name="Brenig B."/>
            <person name="Azevedo V."/>
        </authorList>
    </citation>
    <scope>NUCLEOTIDE SEQUENCE</scope>
    <source>
        <strain evidence="2">CP3</strain>
    </source>
</reference>